<feature type="domain" description="HTH cro/C1-type" evidence="2">
    <location>
        <begin position="41"/>
        <end position="84"/>
    </location>
</feature>
<dbReference type="STRING" id="1236989.JCM15548_1750"/>
<dbReference type="GO" id="GO:0003677">
    <property type="term" value="F:DNA binding"/>
    <property type="evidence" value="ECO:0007669"/>
    <property type="project" value="InterPro"/>
</dbReference>
<dbReference type="AlphaFoldDB" id="A0A0E9LU22"/>
<dbReference type="Gene3D" id="1.10.260.40">
    <property type="entry name" value="lambda repressor-like DNA-binding domains"/>
    <property type="match status" value="1"/>
</dbReference>
<dbReference type="CDD" id="cd00093">
    <property type="entry name" value="HTH_XRE"/>
    <property type="match status" value="1"/>
</dbReference>
<proteinExistence type="predicted"/>
<accession>A0A0E9LU22</accession>
<evidence type="ECO:0000313" key="4">
    <source>
        <dbReference type="Proteomes" id="UP000032900"/>
    </source>
</evidence>
<comment type="caution">
    <text evidence="3">The sequence shown here is derived from an EMBL/GenBank/DDBJ whole genome shotgun (WGS) entry which is preliminary data.</text>
</comment>
<feature type="region of interest" description="Disordered" evidence="1">
    <location>
        <begin position="1"/>
        <end position="25"/>
    </location>
</feature>
<dbReference type="Proteomes" id="UP000032900">
    <property type="component" value="Unassembled WGS sequence"/>
</dbReference>
<sequence>MKTKNPKTINELLDQNYGKEGTKTRDGFKQKAEAFMVAELVKASRKKANLTQQQLAEKLEVKRSYISKIERASSDVRISTLRKIIETGLGGKLHVSVEF</sequence>
<name>A0A0E9LU22_9BACT</name>
<evidence type="ECO:0000259" key="2">
    <source>
        <dbReference type="PROSITE" id="PS50943"/>
    </source>
</evidence>
<dbReference type="InterPro" id="IPR010982">
    <property type="entry name" value="Lambda_DNA-bd_dom_sf"/>
</dbReference>
<dbReference type="SUPFAM" id="SSF47413">
    <property type="entry name" value="lambda repressor-like DNA-binding domains"/>
    <property type="match status" value="1"/>
</dbReference>
<dbReference type="Pfam" id="PF01381">
    <property type="entry name" value="HTH_3"/>
    <property type="match status" value="1"/>
</dbReference>
<evidence type="ECO:0000313" key="3">
    <source>
        <dbReference type="EMBL" id="GAO28631.1"/>
    </source>
</evidence>
<keyword evidence="4" id="KW-1185">Reference proteome</keyword>
<gene>
    <name evidence="3" type="ORF">JCM15548_1750</name>
</gene>
<dbReference type="RefSeq" id="WP_062122412.1">
    <property type="nucleotide sequence ID" value="NZ_BAZW01000003.1"/>
</dbReference>
<dbReference type="EMBL" id="BAZW01000003">
    <property type="protein sequence ID" value="GAO28631.1"/>
    <property type="molecule type" value="Genomic_DNA"/>
</dbReference>
<evidence type="ECO:0000256" key="1">
    <source>
        <dbReference type="SAM" id="MobiDB-lite"/>
    </source>
</evidence>
<dbReference type="OrthoDB" id="337567at2"/>
<dbReference type="PROSITE" id="PS50943">
    <property type="entry name" value="HTH_CROC1"/>
    <property type="match status" value="1"/>
</dbReference>
<reference evidence="3 4" key="1">
    <citation type="journal article" date="2015" name="Microbes Environ.">
        <title>Distribution and evolution of nitrogen fixation genes in the phylum bacteroidetes.</title>
        <authorList>
            <person name="Inoue J."/>
            <person name="Oshima K."/>
            <person name="Suda W."/>
            <person name="Sakamoto M."/>
            <person name="Iino T."/>
            <person name="Noda S."/>
            <person name="Hongoh Y."/>
            <person name="Hattori M."/>
            <person name="Ohkuma M."/>
        </authorList>
    </citation>
    <scope>NUCLEOTIDE SEQUENCE [LARGE SCALE GENOMIC DNA]</scope>
    <source>
        <strain evidence="3">JCM 15548</strain>
    </source>
</reference>
<organism evidence="3 4">
    <name type="scientific">Geofilum rubicundum JCM 15548</name>
    <dbReference type="NCBI Taxonomy" id="1236989"/>
    <lineage>
        <taxon>Bacteria</taxon>
        <taxon>Pseudomonadati</taxon>
        <taxon>Bacteroidota</taxon>
        <taxon>Bacteroidia</taxon>
        <taxon>Marinilabiliales</taxon>
        <taxon>Marinilabiliaceae</taxon>
        <taxon>Geofilum</taxon>
    </lineage>
</organism>
<dbReference type="SMART" id="SM00530">
    <property type="entry name" value="HTH_XRE"/>
    <property type="match status" value="1"/>
</dbReference>
<dbReference type="InterPro" id="IPR001387">
    <property type="entry name" value="Cro/C1-type_HTH"/>
</dbReference>
<protein>
    <recommendedName>
        <fullName evidence="2">HTH cro/C1-type domain-containing protein</fullName>
    </recommendedName>
</protein>